<evidence type="ECO:0000256" key="1">
    <source>
        <dbReference type="SAM" id="Phobius"/>
    </source>
</evidence>
<organism evidence="2">
    <name type="scientific">termite gut metagenome</name>
    <dbReference type="NCBI Taxonomy" id="433724"/>
    <lineage>
        <taxon>unclassified sequences</taxon>
        <taxon>metagenomes</taxon>
        <taxon>organismal metagenomes</taxon>
    </lineage>
</organism>
<keyword evidence="1" id="KW-0812">Transmembrane</keyword>
<keyword evidence="1" id="KW-0472">Membrane</keyword>
<accession>A0A5J4Q4S8</accession>
<sequence length="97" mass="11047">MEPPHIFLISGIERTMALCIQISLSIIVWHAINKKRLLWLFPVAIVSHAIIDFPAALAQAGAIKNMYVVEILVFAEAIIIAFVAWRIYRKQTKTYLI</sequence>
<evidence type="ECO:0000313" key="2">
    <source>
        <dbReference type="EMBL" id="KAA6316058.1"/>
    </source>
</evidence>
<keyword evidence="1" id="KW-1133">Transmembrane helix</keyword>
<evidence type="ECO:0008006" key="3">
    <source>
        <dbReference type="Google" id="ProtNLM"/>
    </source>
</evidence>
<comment type="caution">
    <text evidence="2">The sequence shown here is derived from an EMBL/GenBank/DDBJ whole genome shotgun (WGS) entry which is preliminary data.</text>
</comment>
<protein>
    <recommendedName>
        <fullName evidence="3">YhfC family intramembrane metalloprotease</fullName>
    </recommendedName>
</protein>
<gene>
    <name evidence="2" type="ORF">EZS27_033578</name>
</gene>
<dbReference type="InterPro" id="IPR011397">
    <property type="entry name" value="YhfC"/>
</dbReference>
<reference evidence="2" key="1">
    <citation type="submission" date="2019-03" db="EMBL/GenBank/DDBJ databases">
        <title>Single cell metagenomics reveals metabolic interactions within the superorganism composed of flagellate Streblomastix strix and complex community of Bacteroidetes bacteria on its surface.</title>
        <authorList>
            <person name="Treitli S.C."/>
            <person name="Kolisko M."/>
            <person name="Husnik F."/>
            <person name="Keeling P."/>
            <person name="Hampl V."/>
        </authorList>
    </citation>
    <scope>NUCLEOTIDE SEQUENCE</scope>
    <source>
        <strain evidence="2">STM</strain>
    </source>
</reference>
<feature type="transmembrane region" description="Helical" evidence="1">
    <location>
        <begin position="37"/>
        <end position="60"/>
    </location>
</feature>
<dbReference type="Pfam" id="PF10086">
    <property type="entry name" value="YhfC"/>
    <property type="match status" value="1"/>
</dbReference>
<feature type="transmembrane region" description="Helical" evidence="1">
    <location>
        <begin position="66"/>
        <end position="88"/>
    </location>
</feature>
<dbReference type="AlphaFoldDB" id="A0A5J4Q4S8"/>
<dbReference type="EMBL" id="SNRY01005018">
    <property type="protein sequence ID" value="KAA6316058.1"/>
    <property type="molecule type" value="Genomic_DNA"/>
</dbReference>
<feature type="transmembrane region" description="Helical" evidence="1">
    <location>
        <begin position="6"/>
        <end position="30"/>
    </location>
</feature>
<proteinExistence type="predicted"/>
<name>A0A5J4Q4S8_9ZZZZ</name>